<comment type="caution">
    <text evidence="7">The sequence shown here is derived from an EMBL/GenBank/DDBJ whole genome shotgun (WGS) entry which is preliminary data.</text>
</comment>
<evidence type="ECO:0000259" key="6">
    <source>
        <dbReference type="Pfam" id="PF07298"/>
    </source>
</evidence>
<protein>
    <recommendedName>
        <fullName evidence="6">NnrU domain-containing protein</fullName>
    </recommendedName>
</protein>
<evidence type="ECO:0000256" key="4">
    <source>
        <dbReference type="ARBA" id="ARBA00023136"/>
    </source>
</evidence>
<evidence type="ECO:0000256" key="3">
    <source>
        <dbReference type="ARBA" id="ARBA00022989"/>
    </source>
</evidence>
<gene>
    <name evidence="7" type="ORF">GCM10010990_08480</name>
</gene>
<comment type="subcellular location">
    <subcellularLocation>
        <location evidence="1">Membrane</location>
        <topology evidence="1">Multi-pass membrane protein</topology>
    </subcellularLocation>
</comment>
<proteinExistence type="predicted"/>
<sequence>MDLRQSFLLSAAIVFVGSHVILSHQFRRPLMGWLGKMAFTAIYSLVAFITFGWTDPMPGRRMICGHGSPPWC</sequence>
<dbReference type="Proteomes" id="UP000612349">
    <property type="component" value="Unassembled WGS sequence"/>
</dbReference>
<keyword evidence="8" id="KW-1185">Reference proteome</keyword>
<evidence type="ECO:0000256" key="1">
    <source>
        <dbReference type="ARBA" id="ARBA00004141"/>
    </source>
</evidence>
<dbReference type="AlphaFoldDB" id="A0A916YTZ2"/>
<dbReference type="OrthoDB" id="7828645at2"/>
<organism evidence="7 8">
    <name type="scientific">Croceicoccus mobilis</name>
    <dbReference type="NCBI Taxonomy" id="1703339"/>
    <lineage>
        <taxon>Bacteria</taxon>
        <taxon>Pseudomonadati</taxon>
        <taxon>Pseudomonadota</taxon>
        <taxon>Alphaproteobacteria</taxon>
        <taxon>Sphingomonadales</taxon>
        <taxon>Erythrobacteraceae</taxon>
        <taxon>Croceicoccus</taxon>
    </lineage>
</organism>
<reference evidence="7" key="1">
    <citation type="journal article" date="2014" name="Int. J. Syst. Evol. Microbiol.">
        <title>Complete genome sequence of Corynebacterium casei LMG S-19264T (=DSM 44701T), isolated from a smear-ripened cheese.</title>
        <authorList>
            <consortium name="US DOE Joint Genome Institute (JGI-PGF)"/>
            <person name="Walter F."/>
            <person name="Albersmeier A."/>
            <person name="Kalinowski J."/>
            <person name="Ruckert C."/>
        </authorList>
    </citation>
    <scope>NUCLEOTIDE SEQUENCE</scope>
    <source>
        <strain evidence="7">CGMCC 1.15360</strain>
    </source>
</reference>
<dbReference type="Pfam" id="PF07298">
    <property type="entry name" value="NnrU"/>
    <property type="match status" value="1"/>
</dbReference>
<dbReference type="InterPro" id="IPR009915">
    <property type="entry name" value="NnrU_dom"/>
</dbReference>
<keyword evidence="2 5" id="KW-0812">Transmembrane</keyword>
<feature type="domain" description="NnrU" evidence="6">
    <location>
        <begin position="8"/>
        <end position="53"/>
    </location>
</feature>
<dbReference type="RefSeq" id="WP_156522019.1">
    <property type="nucleotide sequence ID" value="NZ_BMIP01000001.1"/>
</dbReference>
<keyword evidence="3 5" id="KW-1133">Transmembrane helix</keyword>
<dbReference type="GO" id="GO:0016020">
    <property type="term" value="C:membrane"/>
    <property type="evidence" value="ECO:0007669"/>
    <property type="project" value="UniProtKB-SubCell"/>
</dbReference>
<evidence type="ECO:0000256" key="5">
    <source>
        <dbReference type="SAM" id="Phobius"/>
    </source>
</evidence>
<name>A0A916YTZ2_9SPHN</name>
<reference evidence="7" key="2">
    <citation type="submission" date="2020-09" db="EMBL/GenBank/DDBJ databases">
        <authorList>
            <person name="Sun Q."/>
            <person name="Zhou Y."/>
        </authorList>
    </citation>
    <scope>NUCLEOTIDE SEQUENCE</scope>
    <source>
        <strain evidence="7">CGMCC 1.15360</strain>
    </source>
</reference>
<accession>A0A916YTZ2</accession>
<evidence type="ECO:0000256" key="2">
    <source>
        <dbReference type="ARBA" id="ARBA00022692"/>
    </source>
</evidence>
<feature type="transmembrane region" description="Helical" evidence="5">
    <location>
        <begin position="33"/>
        <end position="53"/>
    </location>
</feature>
<evidence type="ECO:0000313" key="7">
    <source>
        <dbReference type="EMBL" id="GGD61281.1"/>
    </source>
</evidence>
<keyword evidence="4 5" id="KW-0472">Membrane</keyword>
<evidence type="ECO:0000313" key="8">
    <source>
        <dbReference type="Proteomes" id="UP000612349"/>
    </source>
</evidence>
<dbReference type="EMBL" id="BMIP01000001">
    <property type="protein sequence ID" value="GGD61281.1"/>
    <property type="molecule type" value="Genomic_DNA"/>
</dbReference>